<dbReference type="SUPFAM" id="SSF82185">
    <property type="entry name" value="Histone H3 K4-specific methyltransferase SET7/9 N-terminal domain"/>
    <property type="match status" value="2"/>
</dbReference>
<sequence>MLGRAGYLPAKHLGHISKIQKKEGADSMKLGAVSGQQYKAIFKARAFDQYFFQIPPKKSTLDMMSEVARKILSKDPAAEAQRKKDVEEAQVAGGQYHGKTKQKNPNEDAKIRRIGFKDTLFGPPGLAPPQHQILNSEGRHKYFSYDGDWENGNMNGFGTYRFADGATYEGIMRNSWPNGEGTSRYANGGVYVGRWKDGKHEGYGVFTYPTGTVYEGTWHEGKRSGKGMLKHKSGSRYEGDFFLGQFHGRGRFESANLKVTYEGWWVDGFIRGHGTLTMPDGTKLVRSWPAQSRFGGGLSLRGALELVLYEREQARLDKLDERQALYGVSDLAELQFRVNNVRREIAERRALNKANEKAETMAKRKAAKLAMMERKLNELLQEEKEAEPDDIEKFMM</sequence>
<proteinExistence type="predicted"/>
<dbReference type="EMBL" id="FN648796">
    <property type="protein sequence ID" value="CBJ27202.1"/>
    <property type="molecule type" value="Genomic_DNA"/>
</dbReference>
<dbReference type="Pfam" id="PF02493">
    <property type="entry name" value="MORN"/>
    <property type="match status" value="6"/>
</dbReference>
<organism evidence="4 5">
    <name type="scientific">Ectocarpus siliculosus</name>
    <name type="common">Brown alga</name>
    <name type="synonym">Conferva siliculosa</name>
    <dbReference type="NCBI Taxonomy" id="2880"/>
    <lineage>
        <taxon>Eukaryota</taxon>
        <taxon>Sar</taxon>
        <taxon>Stramenopiles</taxon>
        <taxon>Ochrophyta</taxon>
        <taxon>PX clade</taxon>
        <taxon>Phaeophyceae</taxon>
        <taxon>Ectocarpales</taxon>
        <taxon>Ectocarpaceae</taxon>
        <taxon>Ectocarpus</taxon>
    </lineage>
</organism>
<dbReference type="InParanoid" id="D7G4V9"/>
<gene>
    <name evidence="4" type="ORF">Esi_0058_0117</name>
</gene>
<feature type="coiled-coil region" evidence="2">
    <location>
        <begin position="341"/>
        <end position="382"/>
    </location>
</feature>
<dbReference type="Gene3D" id="2.20.110.10">
    <property type="entry name" value="Histone H3 K4-specific methyltransferase SET7/9 N-terminal domain"/>
    <property type="match status" value="2"/>
</dbReference>
<evidence type="ECO:0000313" key="4">
    <source>
        <dbReference type="EMBL" id="CBJ27202.1"/>
    </source>
</evidence>
<keyword evidence="5" id="KW-1185">Reference proteome</keyword>
<feature type="compositionally biased region" description="Basic and acidic residues" evidence="3">
    <location>
        <begin position="75"/>
        <end position="87"/>
    </location>
</feature>
<keyword evidence="1" id="KW-0677">Repeat</keyword>
<dbReference type="AlphaFoldDB" id="D7G4V9"/>
<dbReference type="PANTHER" id="PTHR43215:SF14">
    <property type="entry name" value="RADIAL SPOKE HEAD 1 HOMOLOG"/>
    <property type="match status" value="1"/>
</dbReference>
<evidence type="ECO:0000256" key="3">
    <source>
        <dbReference type="SAM" id="MobiDB-lite"/>
    </source>
</evidence>
<dbReference type="EMBL" id="FN649733">
    <property type="protein sequence ID" value="CBJ27202.1"/>
    <property type="molecule type" value="Genomic_DNA"/>
</dbReference>
<dbReference type="OrthoDB" id="423343at2759"/>
<reference evidence="4 5" key="1">
    <citation type="journal article" date="2010" name="Nature">
        <title>The Ectocarpus genome and the independent evolution of multicellularity in brown algae.</title>
        <authorList>
            <person name="Cock J.M."/>
            <person name="Sterck L."/>
            <person name="Rouze P."/>
            <person name="Scornet D."/>
            <person name="Allen A.E."/>
            <person name="Amoutzias G."/>
            <person name="Anthouard V."/>
            <person name="Artiguenave F."/>
            <person name="Aury J.M."/>
            <person name="Badger J.H."/>
            <person name="Beszteri B."/>
            <person name="Billiau K."/>
            <person name="Bonnet E."/>
            <person name="Bothwell J.H."/>
            <person name="Bowler C."/>
            <person name="Boyen C."/>
            <person name="Brownlee C."/>
            <person name="Carrano C.J."/>
            <person name="Charrier B."/>
            <person name="Cho G.Y."/>
            <person name="Coelho S.M."/>
            <person name="Collen J."/>
            <person name="Corre E."/>
            <person name="Da Silva C."/>
            <person name="Delage L."/>
            <person name="Delaroque N."/>
            <person name="Dittami S.M."/>
            <person name="Doulbeau S."/>
            <person name="Elias M."/>
            <person name="Farnham G."/>
            <person name="Gachon C.M."/>
            <person name="Gschloessl B."/>
            <person name="Heesch S."/>
            <person name="Jabbari K."/>
            <person name="Jubin C."/>
            <person name="Kawai H."/>
            <person name="Kimura K."/>
            <person name="Kloareg B."/>
            <person name="Kupper F.C."/>
            <person name="Lang D."/>
            <person name="Le Bail A."/>
            <person name="Leblanc C."/>
            <person name="Lerouge P."/>
            <person name="Lohr M."/>
            <person name="Lopez P.J."/>
            <person name="Martens C."/>
            <person name="Maumus F."/>
            <person name="Michel G."/>
            <person name="Miranda-Saavedra D."/>
            <person name="Morales J."/>
            <person name="Moreau H."/>
            <person name="Motomura T."/>
            <person name="Nagasato C."/>
            <person name="Napoli C.A."/>
            <person name="Nelson D.R."/>
            <person name="Nyvall-Collen P."/>
            <person name="Peters A.F."/>
            <person name="Pommier C."/>
            <person name="Potin P."/>
            <person name="Poulain J."/>
            <person name="Quesneville H."/>
            <person name="Read B."/>
            <person name="Rensing S.A."/>
            <person name="Ritter A."/>
            <person name="Rousvoal S."/>
            <person name="Samanta M."/>
            <person name="Samson G."/>
            <person name="Schroeder D.C."/>
            <person name="Segurens B."/>
            <person name="Strittmatter M."/>
            <person name="Tonon T."/>
            <person name="Tregear J.W."/>
            <person name="Valentin K."/>
            <person name="von Dassow P."/>
            <person name="Yamagishi T."/>
            <person name="Van de Peer Y."/>
            <person name="Wincker P."/>
        </authorList>
    </citation>
    <scope>NUCLEOTIDE SEQUENCE [LARGE SCALE GENOMIC DNA]</scope>
    <source>
        <strain evidence="5">Ec32 / CCAP1310/4</strain>
    </source>
</reference>
<dbReference type="STRING" id="2880.D7G4V9"/>
<evidence type="ECO:0000313" key="5">
    <source>
        <dbReference type="Proteomes" id="UP000002630"/>
    </source>
</evidence>
<dbReference type="Proteomes" id="UP000002630">
    <property type="component" value="Linkage Group LG08"/>
</dbReference>
<dbReference type="PANTHER" id="PTHR43215">
    <property type="entry name" value="RADIAL SPOKE HEAD 1 HOMOLOG"/>
    <property type="match status" value="1"/>
</dbReference>
<protein>
    <submittedName>
        <fullName evidence="4">MORN repeat-containing protein</fullName>
    </submittedName>
</protein>
<evidence type="ECO:0000256" key="1">
    <source>
        <dbReference type="ARBA" id="ARBA00022737"/>
    </source>
</evidence>
<dbReference type="SMART" id="SM00698">
    <property type="entry name" value="MORN"/>
    <property type="match status" value="6"/>
</dbReference>
<name>D7G4V9_ECTSI</name>
<accession>D7G4V9</accession>
<keyword evidence="2" id="KW-0175">Coiled coil</keyword>
<dbReference type="eggNOG" id="KOG0229">
    <property type="taxonomic scope" value="Eukaryota"/>
</dbReference>
<evidence type="ECO:0000256" key="2">
    <source>
        <dbReference type="SAM" id="Coils"/>
    </source>
</evidence>
<dbReference type="InterPro" id="IPR003409">
    <property type="entry name" value="MORN"/>
</dbReference>
<feature type="region of interest" description="Disordered" evidence="3">
    <location>
        <begin position="75"/>
        <end position="108"/>
    </location>
</feature>